<dbReference type="EMBL" id="HBFM01025607">
    <property type="protein sequence ID" value="CAD8783341.1"/>
    <property type="molecule type" value="Transcribed_RNA"/>
</dbReference>
<feature type="compositionally biased region" description="Basic and acidic residues" evidence="1">
    <location>
        <begin position="650"/>
        <end position="668"/>
    </location>
</feature>
<feature type="compositionally biased region" description="Basic and acidic residues" evidence="1">
    <location>
        <begin position="683"/>
        <end position="714"/>
    </location>
</feature>
<sequence>MTDIEAVRGIGLADISLQNEIGNGGFVENVPLPTSCLSFNKCLSSAKWHNILMTLQNASIGSSRVLDEDVATVLKEAIACADNDIQWNGSGIIELLKRAVDLAENGNIEGSRKAAVSLLDFHKMVEKYREVMVRQPSITDNSDTTQFGFPEIPLDSIESNKRRPVNLGSTGSLLSRSLSLSVSNDCKQLASVRDNFGSQHGMGHSTLPYSDEFHEVKHNYSKDVLPSNSGTSHVDNNLQVNQENKCGNSCDILGCTYDASYMDDKIVTKSLSEIPMDNVVPSTHPLGLHRVSFDVSLSGTDASNKPCDTSFESGFNNHKKMPAEFHFFDAMNVLSEVCAHASSDDEIEELDRGDAKIADFDFRTRQASVNESSSYGQASTCTSPNALTAPTSCSEELISNVSSISSQSRMTTVTDFERSSLLTSPLILSSKSLTSNAVAPPSRSDSFQFRVPPPIHTISRPKIVHSSPPPSLSSSAPRHLTSNGMNRSSNLHSPIQFQNQIRNQIQPHSHKTPQLSQVSRYSVHSSTVATRRWTGHLLSYASSLLANSSPYPSFSKGLSCPVIVGRTVPYCELSMEVPVEHCECLGTALPVSRISSRHGVKLTRHFACKCQISFTCMEQMEKLKRMAAQELVFFVALGNRGEMDIEGSEEEGKERGKEEEEGEKHSDDTDAMAAPVSLQGSENSKRRLGESEDMTEKDKSREKDAGRGEDESCEHRKKRVRIENAPKESVSCKADARVDSSPFSSARTAYSVMASAPDCAGAQSRCGNVEGMDKACPCGASSQPLPVPAVERERKGGKGAKGLRLILAPYFDKRGGLKMVGFLMV</sequence>
<evidence type="ECO:0000256" key="1">
    <source>
        <dbReference type="SAM" id="MobiDB-lite"/>
    </source>
</evidence>
<feature type="region of interest" description="Disordered" evidence="1">
    <location>
        <begin position="433"/>
        <end position="452"/>
    </location>
</feature>
<proteinExistence type="predicted"/>
<organism evidence="2">
    <name type="scientific">Polytomella parva</name>
    <dbReference type="NCBI Taxonomy" id="51329"/>
    <lineage>
        <taxon>Eukaryota</taxon>
        <taxon>Viridiplantae</taxon>
        <taxon>Chlorophyta</taxon>
        <taxon>core chlorophytes</taxon>
        <taxon>Chlorophyceae</taxon>
        <taxon>CS clade</taxon>
        <taxon>Chlamydomonadales</taxon>
        <taxon>Chlamydomonadaceae</taxon>
        <taxon>Polytomella</taxon>
    </lineage>
</organism>
<reference evidence="2" key="1">
    <citation type="submission" date="2021-01" db="EMBL/GenBank/DDBJ databases">
        <authorList>
            <person name="Corre E."/>
            <person name="Pelletier E."/>
            <person name="Niang G."/>
            <person name="Scheremetjew M."/>
            <person name="Finn R."/>
            <person name="Kale V."/>
            <person name="Holt S."/>
            <person name="Cochrane G."/>
            <person name="Meng A."/>
            <person name="Brown T."/>
            <person name="Cohen L."/>
        </authorList>
    </citation>
    <scope>NUCLEOTIDE SEQUENCE</scope>
    <source>
        <strain evidence="2">SAG 63-3</strain>
    </source>
</reference>
<dbReference type="AlphaFoldDB" id="A0A7S0V965"/>
<evidence type="ECO:0000313" key="2">
    <source>
        <dbReference type="EMBL" id="CAD8783341.1"/>
    </source>
</evidence>
<name>A0A7S0V965_9CHLO</name>
<accession>A0A7S0V965</accession>
<gene>
    <name evidence="2" type="ORF">PPAR00522_LOCUS16566</name>
</gene>
<protein>
    <submittedName>
        <fullName evidence="2">Uncharacterized protein</fullName>
    </submittedName>
</protein>
<feature type="region of interest" description="Disordered" evidence="1">
    <location>
        <begin position="459"/>
        <end position="488"/>
    </location>
</feature>
<feature type="region of interest" description="Disordered" evidence="1">
    <location>
        <begin position="643"/>
        <end position="722"/>
    </location>
</feature>